<dbReference type="InterPro" id="IPR044068">
    <property type="entry name" value="CB"/>
</dbReference>
<evidence type="ECO:0000256" key="1">
    <source>
        <dbReference type="ARBA" id="ARBA00008857"/>
    </source>
</evidence>
<feature type="compositionally biased region" description="Polar residues" evidence="4">
    <location>
        <begin position="1"/>
        <end position="23"/>
    </location>
</feature>
<dbReference type="PANTHER" id="PTHR30349">
    <property type="entry name" value="PHAGE INTEGRASE-RELATED"/>
    <property type="match status" value="1"/>
</dbReference>
<evidence type="ECO:0000313" key="6">
    <source>
        <dbReference type="Proteomes" id="UP000265719"/>
    </source>
</evidence>
<name>A0A399FZP9_9ACTN</name>
<evidence type="ECO:0000256" key="3">
    <source>
        <dbReference type="ARBA" id="ARBA00023172"/>
    </source>
</evidence>
<evidence type="ECO:0000256" key="2">
    <source>
        <dbReference type="ARBA" id="ARBA00023125"/>
    </source>
</evidence>
<organism evidence="5 6">
    <name type="scientific">Thermobifida halotolerans</name>
    <dbReference type="NCBI Taxonomy" id="483545"/>
    <lineage>
        <taxon>Bacteria</taxon>
        <taxon>Bacillati</taxon>
        <taxon>Actinomycetota</taxon>
        <taxon>Actinomycetes</taxon>
        <taxon>Streptosporangiales</taxon>
        <taxon>Nocardiopsidaceae</taxon>
        <taxon>Thermobifida</taxon>
    </lineage>
</organism>
<feature type="region of interest" description="Disordered" evidence="4">
    <location>
        <begin position="1"/>
        <end position="31"/>
    </location>
</feature>
<accession>A0A399FZP9</accession>
<dbReference type="GO" id="GO:0006310">
    <property type="term" value="P:DNA recombination"/>
    <property type="evidence" value="ECO:0007669"/>
    <property type="project" value="UniProtKB-KW"/>
</dbReference>
<dbReference type="InterPro" id="IPR011010">
    <property type="entry name" value="DNA_brk_join_enz"/>
</dbReference>
<dbReference type="InterPro" id="IPR002104">
    <property type="entry name" value="Integrase_catalytic"/>
</dbReference>
<gene>
    <name evidence="5" type="ORF">NI17_009935</name>
</gene>
<protein>
    <submittedName>
        <fullName evidence="5">Tyrosine-type recombinase/integrase</fullName>
    </submittedName>
</protein>
<dbReference type="Gene3D" id="1.10.443.10">
    <property type="entry name" value="Intergrase catalytic core"/>
    <property type="match status" value="1"/>
</dbReference>
<dbReference type="SUPFAM" id="SSF56349">
    <property type="entry name" value="DNA breaking-rejoining enzymes"/>
    <property type="match status" value="1"/>
</dbReference>
<reference evidence="5" key="1">
    <citation type="submission" date="2020-10" db="EMBL/GenBank/DDBJ databases">
        <title>De novo genome project of the cellulose decomposer Thermobifida halotolerans type strain.</title>
        <authorList>
            <person name="Nagy I."/>
            <person name="Horvath B."/>
            <person name="Kukolya J."/>
            <person name="Nagy I."/>
            <person name="Orsini M."/>
        </authorList>
    </citation>
    <scope>NUCLEOTIDE SEQUENCE</scope>
    <source>
        <strain evidence="5">DSM 44931</strain>
    </source>
</reference>
<dbReference type="PROSITE" id="PS51898">
    <property type="entry name" value="TYR_RECOMBINASE"/>
    <property type="match status" value="1"/>
</dbReference>
<dbReference type="GO" id="GO:0003677">
    <property type="term" value="F:DNA binding"/>
    <property type="evidence" value="ECO:0007669"/>
    <property type="project" value="UniProtKB-UniRule"/>
</dbReference>
<dbReference type="Pfam" id="PF00589">
    <property type="entry name" value="Phage_integrase"/>
    <property type="match status" value="1"/>
</dbReference>
<evidence type="ECO:0000313" key="5">
    <source>
        <dbReference type="EMBL" id="UOE21399.1"/>
    </source>
</evidence>
<comment type="similarity">
    <text evidence="1">Belongs to the 'phage' integrase family.</text>
</comment>
<dbReference type="AlphaFoldDB" id="A0A399FZP9"/>
<evidence type="ECO:0000256" key="4">
    <source>
        <dbReference type="SAM" id="MobiDB-lite"/>
    </source>
</evidence>
<dbReference type="KEGG" id="thao:NI17_009935"/>
<proteinExistence type="inferred from homology"/>
<dbReference type="OrthoDB" id="3216862at2"/>
<dbReference type="InterPro" id="IPR010998">
    <property type="entry name" value="Integrase_recombinase_N"/>
</dbReference>
<keyword evidence="3" id="KW-0233">DNA recombination</keyword>
<dbReference type="Gene3D" id="1.10.150.130">
    <property type="match status" value="1"/>
</dbReference>
<dbReference type="PROSITE" id="PS51900">
    <property type="entry name" value="CB"/>
    <property type="match status" value="1"/>
</dbReference>
<sequence length="350" mass="37871">MTSGNTTPGREQPVESTSGNTRTGRPRRTIDLPGDLAAELAAFTDRLASATDLGPATRDKYRRNTAAFLTWLAQAREADAVDGDPLTDPAARDWAVRDWRRHLKNTRTTRGTHLGAATINNRLAAVDAFFALRGSGRPQVVREHLARPSAPRALDQRTLLRFLRTVARDASPRDRAICHLAYYAGLRVAEIVALDVADVRLSARKGSVRVRVRGKDRLGGKDRTVPLHAQARASVEALLDELGRPTTGPLIRNRDGGKLSTRAANTIVSALGAAAGIGPADDGEAFGPHVLRHTFGTDLVRSRGDLTTEPVDVVLVAELMGHADLNTTRRYALPTDADKTRALEALTTDR</sequence>
<dbReference type="PANTHER" id="PTHR30349:SF41">
    <property type="entry name" value="INTEGRASE_RECOMBINASE PROTEIN MJ0367-RELATED"/>
    <property type="match status" value="1"/>
</dbReference>
<keyword evidence="2" id="KW-0238">DNA-binding</keyword>
<keyword evidence="6" id="KW-1185">Reference proteome</keyword>
<dbReference type="InterPro" id="IPR013762">
    <property type="entry name" value="Integrase-like_cat_sf"/>
</dbReference>
<dbReference type="Proteomes" id="UP000265719">
    <property type="component" value="Chromosome"/>
</dbReference>
<dbReference type="InterPro" id="IPR050090">
    <property type="entry name" value="Tyrosine_recombinase_XerCD"/>
</dbReference>
<dbReference type="GO" id="GO:0015074">
    <property type="term" value="P:DNA integration"/>
    <property type="evidence" value="ECO:0007669"/>
    <property type="project" value="InterPro"/>
</dbReference>
<dbReference type="EMBL" id="CP063196">
    <property type="protein sequence ID" value="UOE21399.1"/>
    <property type="molecule type" value="Genomic_DNA"/>
</dbReference>
<dbReference type="RefSeq" id="WP_068693795.1">
    <property type="nucleotide sequence ID" value="NZ_CP063196.1"/>
</dbReference>